<dbReference type="AlphaFoldDB" id="A0A087UYD7"/>
<dbReference type="GO" id="GO:0008395">
    <property type="term" value="F:steroid hydroxylase activity"/>
    <property type="evidence" value="ECO:0007669"/>
    <property type="project" value="TreeGrafter"/>
</dbReference>
<feature type="non-terminal residue" evidence="7">
    <location>
        <position position="189"/>
    </location>
</feature>
<evidence type="ECO:0000256" key="6">
    <source>
        <dbReference type="RuleBase" id="RU000461"/>
    </source>
</evidence>
<dbReference type="PROSITE" id="PS00086">
    <property type="entry name" value="CYTOCHROME_P450"/>
    <property type="match status" value="1"/>
</dbReference>
<keyword evidence="8" id="KW-1185">Reference proteome</keyword>
<dbReference type="OMA" id="HAVIHEC"/>
<feature type="binding site" description="axial binding residue" evidence="5">
    <location>
        <position position="149"/>
    </location>
    <ligand>
        <name>heme</name>
        <dbReference type="ChEBI" id="CHEBI:30413"/>
    </ligand>
    <ligandPart>
        <name>Fe</name>
        <dbReference type="ChEBI" id="CHEBI:18248"/>
    </ligandPart>
</feature>
<gene>
    <name evidence="7" type="ORF">X975_00579</name>
</gene>
<keyword evidence="5 6" id="KW-0349">Heme</keyword>
<name>A0A087UYD7_STEMI</name>
<dbReference type="GO" id="GO:0020037">
    <property type="term" value="F:heme binding"/>
    <property type="evidence" value="ECO:0007669"/>
    <property type="project" value="InterPro"/>
</dbReference>
<evidence type="ECO:0000256" key="1">
    <source>
        <dbReference type="ARBA" id="ARBA00010617"/>
    </source>
</evidence>
<dbReference type="InterPro" id="IPR001128">
    <property type="entry name" value="Cyt_P450"/>
</dbReference>
<accession>A0A087UYD7</accession>
<comment type="similarity">
    <text evidence="1 6">Belongs to the cytochrome P450 family.</text>
</comment>
<dbReference type="PANTHER" id="PTHR24300">
    <property type="entry name" value="CYTOCHROME P450 508A4-RELATED"/>
    <property type="match status" value="1"/>
</dbReference>
<dbReference type="InterPro" id="IPR002401">
    <property type="entry name" value="Cyt_P450_E_grp-I"/>
</dbReference>
<evidence type="ECO:0000256" key="4">
    <source>
        <dbReference type="ARBA" id="ARBA00023033"/>
    </source>
</evidence>
<reference evidence="7 8" key="1">
    <citation type="submission" date="2013-11" db="EMBL/GenBank/DDBJ databases">
        <title>Genome sequencing of Stegodyphus mimosarum.</title>
        <authorList>
            <person name="Bechsgaard J."/>
        </authorList>
    </citation>
    <scope>NUCLEOTIDE SEQUENCE [LARGE SCALE GENOMIC DNA]</scope>
</reference>
<dbReference type="InterPro" id="IPR050182">
    <property type="entry name" value="Cytochrome_P450_fam2"/>
</dbReference>
<dbReference type="PRINTS" id="PR00385">
    <property type="entry name" value="P450"/>
</dbReference>
<dbReference type="GO" id="GO:0005506">
    <property type="term" value="F:iron ion binding"/>
    <property type="evidence" value="ECO:0007669"/>
    <property type="project" value="InterPro"/>
</dbReference>
<evidence type="ECO:0000313" key="7">
    <source>
        <dbReference type="EMBL" id="KFM82376.1"/>
    </source>
</evidence>
<keyword evidence="4 6" id="KW-0503">Monooxygenase</keyword>
<evidence type="ECO:0000313" key="8">
    <source>
        <dbReference type="Proteomes" id="UP000054359"/>
    </source>
</evidence>
<evidence type="ECO:0000256" key="3">
    <source>
        <dbReference type="ARBA" id="ARBA00023004"/>
    </source>
</evidence>
<protein>
    <submittedName>
        <fullName evidence="7">Vitamin D 25-hydroxylase</fullName>
    </submittedName>
</protein>
<evidence type="ECO:0000256" key="2">
    <source>
        <dbReference type="ARBA" id="ARBA00022723"/>
    </source>
</evidence>
<keyword evidence="3 5" id="KW-0408">Iron</keyword>
<dbReference type="InterPro" id="IPR017972">
    <property type="entry name" value="Cyt_P450_CS"/>
</dbReference>
<dbReference type="STRING" id="407821.A0A087UYD7"/>
<evidence type="ECO:0000256" key="5">
    <source>
        <dbReference type="PIRSR" id="PIRSR602401-1"/>
    </source>
</evidence>
<comment type="cofactor">
    <cofactor evidence="5">
        <name>heme</name>
        <dbReference type="ChEBI" id="CHEBI:30413"/>
    </cofactor>
</comment>
<dbReference type="Proteomes" id="UP000054359">
    <property type="component" value="Unassembled WGS sequence"/>
</dbReference>
<dbReference type="GO" id="GO:0006082">
    <property type="term" value="P:organic acid metabolic process"/>
    <property type="evidence" value="ECO:0007669"/>
    <property type="project" value="TreeGrafter"/>
</dbReference>
<keyword evidence="6" id="KW-0560">Oxidoreductase</keyword>
<dbReference type="GO" id="GO:0006805">
    <property type="term" value="P:xenobiotic metabolic process"/>
    <property type="evidence" value="ECO:0007669"/>
    <property type="project" value="TreeGrafter"/>
</dbReference>
<sequence>MLKGNFQSLLGAGSSPTQATIKWALASMILYPEVQEKVHQELDSIIAKDSLPSWSDHINLPYTLAVVYETLRQYSTVPISMLRCTAKRCKIASYDIPKDSIIMTNIWGVHHDPQYWEDPSSFKPERFLQNGKVIRPPAFIPFSYGKRNCLGEHMAEVEIFLYFTRLMQRYIITLPDNVEKKFNEVLGIA</sequence>
<dbReference type="Pfam" id="PF00067">
    <property type="entry name" value="p450"/>
    <property type="match status" value="1"/>
</dbReference>
<dbReference type="GO" id="GO:0016712">
    <property type="term" value="F:oxidoreductase activity, acting on paired donors, with incorporation or reduction of molecular oxygen, reduced flavin or flavoprotein as one donor, and incorporation of one atom of oxygen"/>
    <property type="evidence" value="ECO:0007669"/>
    <property type="project" value="TreeGrafter"/>
</dbReference>
<dbReference type="OrthoDB" id="1055148at2759"/>
<dbReference type="GO" id="GO:0005737">
    <property type="term" value="C:cytoplasm"/>
    <property type="evidence" value="ECO:0007669"/>
    <property type="project" value="TreeGrafter"/>
</dbReference>
<dbReference type="Gene3D" id="1.10.630.10">
    <property type="entry name" value="Cytochrome P450"/>
    <property type="match status" value="1"/>
</dbReference>
<organism evidence="7 8">
    <name type="scientific">Stegodyphus mimosarum</name>
    <name type="common">African social velvet spider</name>
    <dbReference type="NCBI Taxonomy" id="407821"/>
    <lineage>
        <taxon>Eukaryota</taxon>
        <taxon>Metazoa</taxon>
        <taxon>Ecdysozoa</taxon>
        <taxon>Arthropoda</taxon>
        <taxon>Chelicerata</taxon>
        <taxon>Arachnida</taxon>
        <taxon>Araneae</taxon>
        <taxon>Araneomorphae</taxon>
        <taxon>Entelegynae</taxon>
        <taxon>Eresoidea</taxon>
        <taxon>Eresidae</taxon>
        <taxon>Stegodyphus</taxon>
    </lineage>
</organism>
<dbReference type="PRINTS" id="PR00463">
    <property type="entry name" value="EP450I"/>
</dbReference>
<dbReference type="InterPro" id="IPR036396">
    <property type="entry name" value="Cyt_P450_sf"/>
</dbReference>
<dbReference type="PANTHER" id="PTHR24300:SF397">
    <property type="entry name" value="CYTOCHROME P450 2U1"/>
    <property type="match status" value="1"/>
</dbReference>
<dbReference type="SUPFAM" id="SSF48264">
    <property type="entry name" value="Cytochrome P450"/>
    <property type="match status" value="1"/>
</dbReference>
<keyword evidence="2 5" id="KW-0479">Metal-binding</keyword>
<dbReference type="EMBL" id="KK122274">
    <property type="protein sequence ID" value="KFM82376.1"/>
    <property type="molecule type" value="Genomic_DNA"/>
</dbReference>
<proteinExistence type="inferred from homology"/>